<dbReference type="GO" id="GO:0004674">
    <property type="term" value="F:protein serine/threonine kinase activity"/>
    <property type="evidence" value="ECO:0007669"/>
    <property type="project" value="UniProtKB-KW"/>
</dbReference>
<dbReference type="InterPro" id="IPR036890">
    <property type="entry name" value="HATPase_C_sf"/>
</dbReference>
<keyword evidence="3" id="KW-0808">Transferase</keyword>
<dbReference type="PANTHER" id="PTHR35526">
    <property type="entry name" value="ANTI-SIGMA-F FACTOR RSBW-RELATED"/>
    <property type="match status" value="1"/>
</dbReference>
<dbReference type="eggNOG" id="COG2172">
    <property type="taxonomic scope" value="Bacteria"/>
</dbReference>
<dbReference type="STRING" id="1379903.ATO8_05671"/>
<dbReference type="EMBL" id="AQQW01000003">
    <property type="protein sequence ID" value="ETW13493.1"/>
    <property type="molecule type" value="Genomic_DNA"/>
</dbReference>
<evidence type="ECO:0000256" key="1">
    <source>
        <dbReference type="ARBA" id="ARBA00022527"/>
    </source>
</evidence>
<dbReference type="CDD" id="cd16936">
    <property type="entry name" value="HATPase_RsbW-like"/>
    <property type="match status" value="1"/>
</dbReference>
<dbReference type="AlphaFoldDB" id="W4HM69"/>
<dbReference type="Pfam" id="PF13581">
    <property type="entry name" value="HATPase_c_2"/>
    <property type="match status" value="1"/>
</dbReference>
<dbReference type="InterPro" id="IPR003594">
    <property type="entry name" value="HATPase_dom"/>
</dbReference>
<comment type="caution">
    <text evidence="3">The sequence shown here is derived from an EMBL/GenBank/DDBJ whole genome shotgun (WGS) entry which is preliminary data.</text>
</comment>
<dbReference type="InterPro" id="IPR050267">
    <property type="entry name" value="Anti-sigma-factor_SerPK"/>
</dbReference>
<feature type="domain" description="Histidine kinase/HSP90-like ATPase" evidence="2">
    <location>
        <begin position="38"/>
        <end position="153"/>
    </location>
</feature>
<evidence type="ECO:0000313" key="4">
    <source>
        <dbReference type="Proteomes" id="UP000019063"/>
    </source>
</evidence>
<dbReference type="PANTHER" id="PTHR35526:SF3">
    <property type="entry name" value="ANTI-SIGMA-F FACTOR RSBW"/>
    <property type="match status" value="1"/>
</dbReference>
<keyword evidence="3" id="KW-0418">Kinase</keyword>
<organism evidence="3 4">
    <name type="scientific">Roseivivax marinus</name>
    <dbReference type="NCBI Taxonomy" id="1379903"/>
    <lineage>
        <taxon>Bacteria</taxon>
        <taxon>Pseudomonadati</taxon>
        <taxon>Pseudomonadota</taxon>
        <taxon>Alphaproteobacteria</taxon>
        <taxon>Rhodobacterales</taxon>
        <taxon>Roseobacteraceae</taxon>
        <taxon>Roseivivax</taxon>
    </lineage>
</organism>
<dbReference type="Gene3D" id="3.30.565.10">
    <property type="entry name" value="Histidine kinase-like ATPase, C-terminal domain"/>
    <property type="match status" value="1"/>
</dbReference>
<evidence type="ECO:0000313" key="3">
    <source>
        <dbReference type="EMBL" id="ETW13493.1"/>
    </source>
</evidence>
<protein>
    <submittedName>
        <fullName evidence="3">Serine-protein kinase</fullName>
    </submittedName>
</protein>
<evidence type="ECO:0000259" key="2">
    <source>
        <dbReference type="Pfam" id="PF13581"/>
    </source>
</evidence>
<dbReference type="RefSeq" id="WP_112324753.1">
    <property type="nucleotide sequence ID" value="NZ_AQQW01000003.1"/>
</dbReference>
<accession>W4HM69</accession>
<reference evidence="3 4" key="1">
    <citation type="journal article" date="2014" name="Antonie Van Leeuwenhoek">
        <title>Roseivivax atlanticus sp. nov., isolated from surface seawater of the Atlantic Ocean.</title>
        <authorList>
            <person name="Li G."/>
            <person name="Lai Q."/>
            <person name="Liu X."/>
            <person name="Sun F."/>
            <person name="Shao Z."/>
        </authorList>
    </citation>
    <scope>NUCLEOTIDE SEQUENCE [LARGE SCALE GENOMIC DNA]</scope>
    <source>
        <strain evidence="3 4">22II-s10s</strain>
    </source>
</reference>
<keyword evidence="1" id="KW-0723">Serine/threonine-protein kinase</keyword>
<gene>
    <name evidence="3" type="ORF">ATO8_05671</name>
</gene>
<proteinExistence type="predicted"/>
<keyword evidence="4" id="KW-1185">Reference proteome</keyword>
<dbReference type="SUPFAM" id="SSF55874">
    <property type="entry name" value="ATPase domain of HSP90 chaperone/DNA topoisomerase II/histidine kinase"/>
    <property type="match status" value="1"/>
</dbReference>
<dbReference type="Proteomes" id="UP000019063">
    <property type="component" value="Unassembled WGS sequence"/>
</dbReference>
<name>W4HM69_9RHOB</name>
<sequence length="167" mass="18170">MPPLDPNAAAPPEKRRTPLKLALEVAPDLTAIRDSVIELEDRLVAYGVATEAAGMSALTVAEALNNIVEHALRRHPAQGPIRVEALVRKARMRVVILDHGAPMPGLLPPAGRPLDLRVPHADLPEGGFGWFLIRALTSRLDYRRRGTENRLRFEIDLDAAAHAAPVA</sequence>